<protein>
    <submittedName>
        <fullName evidence="1">Uncharacterized protein</fullName>
    </submittedName>
</protein>
<comment type="caution">
    <text evidence="1">The sequence shown here is derived from an EMBL/GenBank/DDBJ whole genome shotgun (WGS) entry which is preliminary data.</text>
</comment>
<proteinExistence type="predicted"/>
<accession>A0ACC1MAD5</accession>
<dbReference type="EMBL" id="JANBVB010000002">
    <property type="protein sequence ID" value="KAJ2900808.1"/>
    <property type="molecule type" value="Genomic_DNA"/>
</dbReference>
<organism evidence="1 2">
    <name type="scientific">Coemansia aciculifera</name>
    <dbReference type="NCBI Taxonomy" id="417176"/>
    <lineage>
        <taxon>Eukaryota</taxon>
        <taxon>Fungi</taxon>
        <taxon>Fungi incertae sedis</taxon>
        <taxon>Zoopagomycota</taxon>
        <taxon>Kickxellomycotina</taxon>
        <taxon>Kickxellomycetes</taxon>
        <taxon>Kickxellales</taxon>
        <taxon>Kickxellaceae</taxon>
        <taxon>Coemansia</taxon>
    </lineage>
</organism>
<sequence>MLKFVLLPLPARRLGALSRAVHTSRTLLSNTNSGSAAEIDPRVGTVAAHRHHLVVCNSNPDEWPAKVEGLSETILALSCGSLRLPNRAMVTLSDFAPLPKCCNSNNSLDRIDVAVFPMGLVAKDLDQTGVQDLLSVLSRPSLPTSWSPSSELPFDHEWLELSRNRHIFVCTHGARDPLCGIHGGRLLEELRQVIDARHLQKHMAAWATSHVGGHKYAANVIVYPRGDWYATWCDKCKGSKGTPVADAQTIVDVAMRDTVWWEAWRGATNMTKKDQIETWSKHNAGSGHEAEDAFEAWVPPASGIRGTNTN</sequence>
<evidence type="ECO:0000313" key="2">
    <source>
        <dbReference type="Proteomes" id="UP001139981"/>
    </source>
</evidence>
<reference evidence="1" key="1">
    <citation type="submission" date="2022-07" db="EMBL/GenBank/DDBJ databases">
        <title>Phylogenomic reconstructions and comparative analyses of Kickxellomycotina fungi.</title>
        <authorList>
            <person name="Reynolds N.K."/>
            <person name="Stajich J.E."/>
            <person name="Barry K."/>
            <person name="Grigoriev I.V."/>
            <person name="Crous P."/>
            <person name="Smith M.E."/>
        </authorList>
    </citation>
    <scope>NUCLEOTIDE SEQUENCE</scope>
    <source>
        <strain evidence="1">CBS 190363</strain>
    </source>
</reference>
<gene>
    <name evidence="1" type="ORF">IWW38_000183</name>
</gene>
<keyword evidence="2" id="KW-1185">Reference proteome</keyword>
<dbReference type="Proteomes" id="UP001139981">
    <property type="component" value="Unassembled WGS sequence"/>
</dbReference>
<name>A0ACC1MAD5_9FUNG</name>
<evidence type="ECO:0000313" key="1">
    <source>
        <dbReference type="EMBL" id="KAJ2900808.1"/>
    </source>
</evidence>